<dbReference type="GO" id="GO:0061630">
    <property type="term" value="F:ubiquitin protein ligase activity"/>
    <property type="evidence" value="ECO:0007669"/>
    <property type="project" value="TreeGrafter"/>
</dbReference>
<organism evidence="4 5">
    <name type="scientific">Mytilus coruscus</name>
    <name type="common">Sea mussel</name>
    <dbReference type="NCBI Taxonomy" id="42192"/>
    <lineage>
        <taxon>Eukaryota</taxon>
        <taxon>Metazoa</taxon>
        <taxon>Spiralia</taxon>
        <taxon>Lophotrochozoa</taxon>
        <taxon>Mollusca</taxon>
        <taxon>Bivalvia</taxon>
        <taxon>Autobranchia</taxon>
        <taxon>Pteriomorphia</taxon>
        <taxon>Mytilida</taxon>
        <taxon>Mytiloidea</taxon>
        <taxon>Mytilidae</taxon>
        <taxon>Mytilinae</taxon>
        <taxon>Mytilus</taxon>
    </lineage>
</organism>
<dbReference type="EMBL" id="CACVKT020002232">
    <property type="protein sequence ID" value="CAC5376889.1"/>
    <property type="molecule type" value="Genomic_DNA"/>
</dbReference>
<accession>A0A6J8B0C8</accession>
<dbReference type="PROSITE" id="PS50119">
    <property type="entry name" value="ZF_BBOX"/>
    <property type="match status" value="1"/>
</dbReference>
<dbReference type="InterPro" id="IPR050952">
    <property type="entry name" value="TRIM-NHL_E3_ligases"/>
</dbReference>
<dbReference type="PANTHER" id="PTHR24104">
    <property type="entry name" value="E3 UBIQUITIN-PROTEIN LIGASE NHLRC1-RELATED"/>
    <property type="match status" value="1"/>
</dbReference>
<feature type="domain" description="B box-type" evidence="3">
    <location>
        <begin position="18"/>
        <end position="61"/>
    </location>
</feature>
<reference evidence="4 5" key="1">
    <citation type="submission" date="2020-06" db="EMBL/GenBank/DDBJ databases">
        <authorList>
            <person name="Li R."/>
            <person name="Bekaert M."/>
        </authorList>
    </citation>
    <scope>NUCLEOTIDE SEQUENCE [LARGE SCALE GENOMIC DNA]</scope>
    <source>
        <strain evidence="5">wild</strain>
    </source>
</reference>
<dbReference type="InterPro" id="IPR011042">
    <property type="entry name" value="6-blade_b-propeller_TolB-like"/>
</dbReference>
<evidence type="ECO:0000256" key="2">
    <source>
        <dbReference type="SAM" id="Coils"/>
    </source>
</evidence>
<evidence type="ECO:0000313" key="5">
    <source>
        <dbReference type="Proteomes" id="UP000507470"/>
    </source>
</evidence>
<dbReference type="Gene3D" id="2.120.10.30">
    <property type="entry name" value="TolB, C-terminal domain"/>
    <property type="match status" value="1"/>
</dbReference>
<dbReference type="InterPro" id="IPR000315">
    <property type="entry name" value="Znf_B-box"/>
</dbReference>
<protein>
    <recommendedName>
        <fullName evidence="3">B box-type domain-containing protein</fullName>
    </recommendedName>
</protein>
<evidence type="ECO:0000259" key="3">
    <source>
        <dbReference type="PROSITE" id="PS50119"/>
    </source>
</evidence>
<evidence type="ECO:0000313" key="4">
    <source>
        <dbReference type="EMBL" id="CAC5376889.1"/>
    </source>
</evidence>
<dbReference type="OrthoDB" id="6070506at2759"/>
<keyword evidence="5" id="KW-1185">Reference proteome</keyword>
<name>A0A6J8B0C8_MYTCO</name>
<dbReference type="GO" id="GO:0008270">
    <property type="term" value="F:zinc ion binding"/>
    <property type="evidence" value="ECO:0007669"/>
    <property type="project" value="UniProtKB-KW"/>
</dbReference>
<dbReference type="Proteomes" id="UP000507470">
    <property type="component" value="Unassembled WGS sequence"/>
</dbReference>
<dbReference type="GO" id="GO:0043161">
    <property type="term" value="P:proteasome-mediated ubiquitin-dependent protein catabolic process"/>
    <property type="evidence" value="ECO:0007669"/>
    <property type="project" value="TreeGrafter"/>
</dbReference>
<sequence>MTSRRGNKTPRTPVATNCGYCPLREHPAELWCTLCKQGLCSDCKVHHRSVGSTKKHEVLPIEEYHKLLNFVTNMKEFCGLHGKKFDHYCVIHNCSCCTGCLASKHSKCNNVLLIDENLTQLKTPRMLTELEKRSKQLASDINSIRDNRKENIKNIEQQRQKIQKEIVNARKTINQFLDKIEHDTLVNLTIVEEKQIGELDDVMLEFVTIEKSIKHINKYVSNIKNFGSDSKTFLATCEMEAKLEKEEKSLHNLYEDERLKQRDMELKFNPAFASLYNEVKSFGDIIVKKNPVRIISARSRQSNNSRNQNEGATVTVFGVRKPTCLLTLKRSISIKKGKRDNYITSCTVLPNGKFIFVDCSDKRLIVCHEDGSHNRDIPLPNQPWDLTVLGRQRVAVTVPLEHAILIIDVASGLTIQRFDVESQCYGIDFSDGKLVVVSHRDGIKFIDLEGNVEESLSLSVSNVWYVAVCNNQIVYSEWNTHTIHCCDHDGKPLWKFRDENLRNPRAITYDEEGHIYVTGRWSNNVVAISPDGKQSKVLLSKSDGLDCPTGVFYEKDKRRLLLCSSFQGAVSYYEVTIAGQKSTACSIS</sequence>
<dbReference type="AlphaFoldDB" id="A0A6J8B0C8"/>
<keyword evidence="1" id="KW-0862">Zinc</keyword>
<dbReference type="SUPFAM" id="SSF101898">
    <property type="entry name" value="NHL repeat"/>
    <property type="match status" value="1"/>
</dbReference>
<gene>
    <name evidence="4" type="ORF">MCOR_13378</name>
</gene>
<keyword evidence="2" id="KW-0175">Coiled coil</keyword>
<dbReference type="CDD" id="cd19757">
    <property type="entry name" value="Bbox1"/>
    <property type="match status" value="1"/>
</dbReference>
<dbReference type="PANTHER" id="PTHR24104:SF25">
    <property type="entry name" value="PROTEIN LIN-41"/>
    <property type="match status" value="1"/>
</dbReference>
<keyword evidence="1" id="KW-0863">Zinc-finger</keyword>
<dbReference type="Gene3D" id="3.30.160.60">
    <property type="entry name" value="Classic Zinc Finger"/>
    <property type="match status" value="1"/>
</dbReference>
<feature type="coiled-coil region" evidence="2">
    <location>
        <begin position="127"/>
        <end position="179"/>
    </location>
</feature>
<keyword evidence="1" id="KW-0479">Metal-binding</keyword>
<proteinExistence type="predicted"/>
<dbReference type="GO" id="GO:0000209">
    <property type="term" value="P:protein polyubiquitination"/>
    <property type="evidence" value="ECO:0007669"/>
    <property type="project" value="TreeGrafter"/>
</dbReference>
<evidence type="ECO:0000256" key="1">
    <source>
        <dbReference type="PROSITE-ProRule" id="PRU00024"/>
    </source>
</evidence>